<dbReference type="EMBL" id="VRSW01000001">
    <property type="protein sequence ID" value="TXK05904.1"/>
    <property type="molecule type" value="Genomic_DNA"/>
</dbReference>
<comment type="caution">
    <text evidence="3">The sequence shown here is derived from an EMBL/GenBank/DDBJ whole genome shotgun (WGS) entry which is preliminary data.</text>
</comment>
<feature type="region of interest" description="Disordered" evidence="1">
    <location>
        <begin position="338"/>
        <end position="360"/>
    </location>
</feature>
<evidence type="ECO:0000256" key="2">
    <source>
        <dbReference type="SAM" id="Phobius"/>
    </source>
</evidence>
<keyword evidence="2" id="KW-0812">Transmembrane</keyword>
<feature type="transmembrane region" description="Helical" evidence="2">
    <location>
        <begin position="116"/>
        <end position="139"/>
    </location>
</feature>
<keyword evidence="4" id="KW-1185">Reference proteome</keyword>
<evidence type="ECO:0000313" key="4">
    <source>
        <dbReference type="Proteomes" id="UP000321196"/>
    </source>
</evidence>
<proteinExistence type="predicted"/>
<organism evidence="3 4">
    <name type="scientific">Microbacterium mitrae</name>
    <dbReference type="NCBI Taxonomy" id="664640"/>
    <lineage>
        <taxon>Bacteria</taxon>
        <taxon>Bacillati</taxon>
        <taxon>Actinomycetota</taxon>
        <taxon>Actinomycetes</taxon>
        <taxon>Micrococcales</taxon>
        <taxon>Microbacteriaceae</taxon>
        <taxon>Microbacterium</taxon>
    </lineage>
</organism>
<evidence type="ECO:0000256" key="1">
    <source>
        <dbReference type="SAM" id="MobiDB-lite"/>
    </source>
</evidence>
<feature type="transmembrane region" description="Helical" evidence="2">
    <location>
        <begin position="71"/>
        <end position="92"/>
    </location>
</feature>
<reference evidence="3 4" key="1">
    <citation type="submission" date="2019-08" db="EMBL/GenBank/DDBJ databases">
        <authorList>
            <person name="Dong K."/>
        </authorList>
    </citation>
    <scope>NUCLEOTIDE SEQUENCE [LARGE SCALE GENOMIC DNA]</scope>
    <source>
        <strain evidence="3 4">M4-8</strain>
    </source>
</reference>
<sequence length="360" mass="39357">MFSEGFWRAWRWLAWIMPVLLIVAKVFTGGGWETLMLIFGSPLVVLVVGFFGFLPRLILKQRGFTSAPPAAIGLLTGYWVSLACYLFSLGSIGDSSTDPSIVRLLLPFMSARYERLFNWCAAITMMVAAVALIIVASTLRKKREGRSNSAGGVTLVLAVLVTPALILGVAGATEYAAMHGAQDAAGNQQIDVANLTEAEIRQLLEGRWDALQEQLVPLRESVAESGWGPYASMVVDSLGSPHSAEPPQYVIQTEWAVGMDTADGPGALNRLRDALAENGWSLKPSDDSDQLHATRAEGETLAVYAWPSADDPTQLTIWLDARSAAYWSEGVEVEWQSLNQDGDESADYRYDEWPELQPED</sequence>
<keyword evidence="2" id="KW-1133">Transmembrane helix</keyword>
<feature type="transmembrane region" description="Helical" evidence="2">
    <location>
        <begin position="38"/>
        <end position="59"/>
    </location>
</feature>
<dbReference type="OrthoDB" id="5072858at2"/>
<feature type="transmembrane region" description="Helical" evidence="2">
    <location>
        <begin position="12"/>
        <end position="32"/>
    </location>
</feature>
<accession>A0A5C8HPI2</accession>
<name>A0A5C8HPI2_9MICO</name>
<dbReference type="Proteomes" id="UP000321196">
    <property type="component" value="Unassembled WGS sequence"/>
</dbReference>
<feature type="transmembrane region" description="Helical" evidence="2">
    <location>
        <begin position="151"/>
        <end position="172"/>
    </location>
</feature>
<keyword evidence="2" id="KW-0472">Membrane</keyword>
<evidence type="ECO:0000313" key="3">
    <source>
        <dbReference type="EMBL" id="TXK05904.1"/>
    </source>
</evidence>
<dbReference type="AlphaFoldDB" id="A0A5C8HPI2"/>
<protein>
    <submittedName>
        <fullName evidence="3">Uncharacterized protein</fullName>
    </submittedName>
</protein>
<dbReference type="RefSeq" id="WP_147824715.1">
    <property type="nucleotide sequence ID" value="NZ_BAAARG010000001.1"/>
</dbReference>
<gene>
    <name evidence="3" type="ORF">FVP60_02695</name>
</gene>